<dbReference type="GO" id="GO:0006298">
    <property type="term" value="P:mismatch repair"/>
    <property type="evidence" value="ECO:0007669"/>
    <property type="project" value="UniProtKB-UniRule"/>
</dbReference>
<dbReference type="STRING" id="1562970.ING2E5B_1986"/>
<reference evidence="8 9" key="1">
    <citation type="submission" date="2014-08" db="EMBL/GenBank/DDBJ databases">
        <authorList>
            <person name="Wibberg D."/>
        </authorList>
    </citation>
    <scope>NUCLEOTIDE SEQUENCE [LARGE SCALE GENOMIC DNA]</scope>
    <source>
        <strain evidence="9">ING2-E5B</strain>
    </source>
</reference>
<evidence type="ECO:0000313" key="9">
    <source>
        <dbReference type="Proteomes" id="UP000032417"/>
    </source>
</evidence>
<dbReference type="InterPro" id="IPR014721">
    <property type="entry name" value="Ribsml_uS5_D2-typ_fold_subgr"/>
</dbReference>
<dbReference type="InterPro" id="IPR042120">
    <property type="entry name" value="MutL_C_dimsub"/>
</dbReference>
<comment type="function">
    <text evidence="5">This protein is involved in the repair of mismatches in DNA. It is required for dam-dependent methyl-directed DNA mismatch repair. May act as a 'molecular matchmaker', a protein that promotes the formation of a stable complex between two or more DNA-binding proteins in an ATP-dependent manner without itself being part of a final effector complex.</text>
</comment>
<feature type="domain" description="DNA mismatch repair protein S5" evidence="7">
    <location>
        <begin position="209"/>
        <end position="327"/>
    </location>
</feature>
<evidence type="ECO:0000256" key="3">
    <source>
        <dbReference type="ARBA" id="ARBA00022763"/>
    </source>
</evidence>
<comment type="similarity">
    <text evidence="1 5">Belongs to the DNA mismatch repair MutL/HexB family.</text>
</comment>
<organism evidence="8 9">
    <name type="scientific">Fermentimonas caenicola</name>
    <dbReference type="NCBI Taxonomy" id="1562970"/>
    <lineage>
        <taxon>Bacteria</taxon>
        <taxon>Pseudomonadati</taxon>
        <taxon>Bacteroidota</taxon>
        <taxon>Bacteroidia</taxon>
        <taxon>Bacteroidales</taxon>
        <taxon>Dysgonomonadaceae</taxon>
        <taxon>Fermentimonas</taxon>
    </lineage>
</organism>
<dbReference type="FunFam" id="3.30.565.10:FF:000003">
    <property type="entry name" value="DNA mismatch repair endonuclease MutL"/>
    <property type="match status" value="1"/>
</dbReference>
<dbReference type="OrthoDB" id="9763467at2"/>
<dbReference type="GO" id="GO:0016887">
    <property type="term" value="F:ATP hydrolysis activity"/>
    <property type="evidence" value="ECO:0007669"/>
    <property type="project" value="InterPro"/>
</dbReference>
<keyword evidence="9" id="KW-1185">Reference proteome</keyword>
<gene>
    <name evidence="5 8" type="primary">mutL</name>
    <name evidence="8" type="ORF">ING2E5B_1986</name>
</gene>
<evidence type="ECO:0000259" key="6">
    <source>
        <dbReference type="SMART" id="SM00853"/>
    </source>
</evidence>
<dbReference type="InterPro" id="IPR036890">
    <property type="entry name" value="HATPase_C_sf"/>
</dbReference>
<dbReference type="Pfam" id="PF08676">
    <property type="entry name" value="MutL_C"/>
    <property type="match status" value="1"/>
</dbReference>
<evidence type="ECO:0000256" key="4">
    <source>
        <dbReference type="ARBA" id="ARBA00023204"/>
    </source>
</evidence>
<dbReference type="InterPro" id="IPR042121">
    <property type="entry name" value="MutL_C_regsub"/>
</dbReference>
<dbReference type="Proteomes" id="UP000032417">
    <property type="component" value="Chromosome 1"/>
</dbReference>
<proteinExistence type="inferred from homology"/>
<dbReference type="SMART" id="SM00853">
    <property type="entry name" value="MutL_C"/>
    <property type="match status" value="1"/>
</dbReference>
<dbReference type="GO" id="GO:0140664">
    <property type="term" value="F:ATP-dependent DNA damage sensor activity"/>
    <property type="evidence" value="ECO:0007669"/>
    <property type="project" value="InterPro"/>
</dbReference>
<dbReference type="NCBIfam" id="TIGR00585">
    <property type="entry name" value="mutl"/>
    <property type="match status" value="1"/>
</dbReference>
<dbReference type="InterPro" id="IPR002099">
    <property type="entry name" value="MutL/Mlh/PMS"/>
</dbReference>
<evidence type="ECO:0000259" key="7">
    <source>
        <dbReference type="SMART" id="SM01340"/>
    </source>
</evidence>
<dbReference type="PANTHER" id="PTHR10073">
    <property type="entry name" value="DNA MISMATCH REPAIR PROTEIN MLH, PMS, MUTL"/>
    <property type="match status" value="1"/>
</dbReference>
<dbReference type="CDD" id="cd00782">
    <property type="entry name" value="MutL_Trans"/>
    <property type="match status" value="1"/>
</dbReference>
<dbReference type="GO" id="GO:0005524">
    <property type="term" value="F:ATP binding"/>
    <property type="evidence" value="ECO:0007669"/>
    <property type="project" value="InterPro"/>
</dbReference>
<dbReference type="InterPro" id="IPR014762">
    <property type="entry name" value="DNA_mismatch_repair_CS"/>
</dbReference>
<dbReference type="PATRIC" id="fig|1562970.3.peg.1961"/>
<protein>
    <recommendedName>
        <fullName evidence="2 5">DNA mismatch repair protein MutL</fullName>
    </recommendedName>
</protein>
<dbReference type="InterPro" id="IPR014790">
    <property type="entry name" value="MutL_C"/>
</dbReference>
<name>A0A098C2R5_9BACT</name>
<dbReference type="PROSITE" id="PS00058">
    <property type="entry name" value="DNA_MISMATCH_REPAIR_1"/>
    <property type="match status" value="1"/>
</dbReference>
<keyword evidence="4 5" id="KW-0234">DNA repair</keyword>
<dbReference type="InterPro" id="IPR038973">
    <property type="entry name" value="MutL/Mlh/Pms-like"/>
</dbReference>
<dbReference type="Gene3D" id="3.30.1370.100">
    <property type="entry name" value="MutL, C-terminal domain, regulatory subdomain"/>
    <property type="match status" value="1"/>
</dbReference>
<dbReference type="InterPro" id="IPR037198">
    <property type="entry name" value="MutL_C_sf"/>
</dbReference>
<dbReference type="HOGENOM" id="CLU_004131_4_0_10"/>
<evidence type="ECO:0000256" key="5">
    <source>
        <dbReference type="HAMAP-Rule" id="MF_00149"/>
    </source>
</evidence>
<sequence>MTDIIHLLPDSIANQIAAGEVIQRPSSVVKELVENSIDAGAEHIQIVIKDAGRTLITVIDDGKGMSPTDARMAFERHATSKIKSADDLFALTTMGFRGEALPSIAAISQVEVKSRREEDELGTLLLISGSRLEKQEFIACGAGTSISVKNIFYNVPARRKFLKSNETERRNIFNEIERIALVHPHLEFSLIENDEETLHLTKAGLKQRIAQLEGKNILQQLIDIEAETALGKIYGYVSRPEYAKKRNSSQFFFVNNRYIRHPYFHKAVTTAFEQLISSDEKPTYYIYFEVDPESLDVNIHPTKTEVKFENEQALWQILMVTVKESLGKFNAVPTIDFDREDAPEIPVYDPTAPVQMPRVNVDPAYNPFNAPSFEPNRVSAPALGWEKLHKSFEEEVSPPSENILAGSAQNIPETDLYPEHYQYKQRYILTSVKSGLMIIDQHKAHIRILFEKYLTQIRKRKGVSQRVLFPEVLELSASESAALPSIMDDLEALGFELSNLGNNCFAVQGVPSEIESSNPGTIIKSMISYSLETGSDVKSEIQESIALSLARLTAIPYGRALTGEEMLLIVSELFATPSPSYTPDGQKVVSLLSDAEIEKKMN</sequence>
<feature type="domain" description="MutL C-terminal dimerisation" evidence="6">
    <location>
        <begin position="419"/>
        <end position="561"/>
    </location>
</feature>
<dbReference type="HAMAP" id="MF_00149">
    <property type="entry name" value="DNA_mis_repair"/>
    <property type="match status" value="1"/>
</dbReference>
<evidence type="ECO:0000256" key="2">
    <source>
        <dbReference type="ARBA" id="ARBA00021975"/>
    </source>
</evidence>
<dbReference type="GO" id="GO:0030983">
    <property type="term" value="F:mismatched DNA binding"/>
    <property type="evidence" value="ECO:0007669"/>
    <property type="project" value="InterPro"/>
</dbReference>
<dbReference type="KEGG" id="pbt:ING2E5B_1986"/>
<dbReference type="Gene3D" id="3.30.1540.20">
    <property type="entry name" value="MutL, C-terminal domain, dimerisation subdomain"/>
    <property type="match status" value="1"/>
</dbReference>
<dbReference type="SMART" id="SM01340">
    <property type="entry name" value="DNA_mis_repair"/>
    <property type="match status" value="1"/>
</dbReference>
<dbReference type="SUPFAM" id="SSF54211">
    <property type="entry name" value="Ribosomal protein S5 domain 2-like"/>
    <property type="match status" value="1"/>
</dbReference>
<dbReference type="Pfam" id="PF01119">
    <property type="entry name" value="DNA_mis_repair"/>
    <property type="match status" value="1"/>
</dbReference>
<dbReference type="InterPro" id="IPR013507">
    <property type="entry name" value="DNA_mismatch_S5_2-like"/>
</dbReference>
<dbReference type="AlphaFoldDB" id="A0A098C2R5"/>
<accession>A0A098C2R5</accession>
<keyword evidence="3 5" id="KW-0227">DNA damage</keyword>
<dbReference type="CDD" id="cd16926">
    <property type="entry name" value="HATPase_MutL-MLH-PMS-like"/>
    <property type="match status" value="1"/>
</dbReference>
<dbReference type="PANTHER" id="PTHR10073:SF12">
    <property type="entry name" value="DNA MISMATCH REPAIR PROTEIN MLH1"/>
    <property type="match status" value="1"/>
</dbReference>
<dbReference type="GO" id="GO:0032300">
    <property type="term" value="C:mismatch repair complex"/>
    <property type="evidence" value="ECO:0007669"/>
    <property type="project" value="InterPro"/>
</dbReference>
<dbReference type="Pfam" id="PF13589">
    <property type="entry name" value="HATPase_c_3"/>
    <property type="match status" value="1"/>
</dbReference>
<dbReference type="Gene3D" id="3.30.565.10">
    <property type="entry name" value="Histidine kinase-like ATPase, C-terminal domain"/>
    <property type="match status" value="1"/>
</dbReference>
<evidence type="ECO:0000256" key="1">
    <source>
        <dbReference type="ARBA" id="ARBA00006082"/>
    </source>
</evidence>
<evidence type="ECO:0000313" key="8">
    <source>
        <dbReference type="EMBL" id="CEA16716.1"/>
    </source>
</evidence>
<dbReference type="InterPro" id="IPR020568">
    <property type="entry name" value="Ribosomal_Su5_D2-typ_SF"/>
</dbReference>
<dbReference type="Gene3D" id="3.30.230.10">
    <property type="match status" value="1"/>
</dbReference>
<dbReference type="EMBL" id="LN515532">
    <property type="protein sequence ID" value="CEA16716.1"/>
    <property type="molecule type" value="Genomic_DNA"/>
</dbReference>
<dbReference type="InterPro" id="IPR020667">
    <property type="entry name" value="DNA_mismatch_repair_MutL"/>
</dbReference>
<dbReference type="SUPFAM" id="SSF118116">
    <property type="entry name" value="DNA mismatch repair protein MutL"/>
    <property type="match status" value="1"/>
</dbReference>
<dbReference type="SUPFAM" id="SSF55874">
    <property type="entry name" value="ATPase domain of HSP90 chaperone/DNA topoisomerase II/histidine kinase"/>
    <property type="match status" value="1"/>
</dbReference>